<feature type="domain" description="Lipid/polyisoprenoid-binding YceI-like" evidence="2">
    <location>
        <begin position="23"/>
        <end position="181"/>
    </location>
</feature>
<dbReference type="InterPro" id="IPR007372">
    <property type="entry name" value="Lipid/polyisoprenoid-bd_YceI"/>
</dbReference>
<dbReference type="RefSeq" id="WP_092748972.1">
    <property type="nucleotide sequence ID" value="NZ_FMYL01000008.1"/>
</dbReference>
<protein>
    <submittedName>
        <fullName evidence="3">Polyisoprenoid-binding protein YceI</fullName>
    </submittedName>
</protein>
<dbReference type="Gene3D" id="2.40.128.110">
    <property type="entry name" value="Lipid/polyisoprenoid-binding, YceI-like"/>
    <property type="match status" value="1"/>
</dbReference>
<dbReference type="Pfam" id="PF04264">
    <property type="entry name" value="YceI"/>
    <property type="match status" value="1"/>
</dbReference>
<dbReference type="AlphaFoldDB" id="A0A1G6IG72"/>
<keyword evidence="1" id="KW-0732">Signal</keyword>
<evidence type="ECO:0000313" key="4">
    <source>
        <dbReference type="Proteomes" id="UP000242501"/>
    </source>
</evidence>
<organism evidence="3 4">
    <name type="scientific">Acinetobacter boissieri</name>
    <dbReference type="NCBI Taxonomy" id="1219383"/>
    <lineage>
        <taxon>Bacteria</taxon>
        <taxon>Pseudomonadati</taxon>
        <taxon>Pseudomonadota</taxon>
        <taxon>Gammaproteobacteria</taxon>
        <taxon>Moraxellales</taxon>
        <taxon>Moraxellaceae</taxon>
        <taxon>Acinetobacter</taxon>
    </lineage>
</organism>
<dbReference type="Proteomes" id="UP000242501">
    <property type="component" value="Unassembled WGS sequence"/>
</dbReference>
<proteinExistence type="predicted"/>
<accession>A0A1G6IG72</accession>
<sequence length="183" mass="20722">MYKYLLSLIVLCPLTTSYAQISSYQLAKNGHVGFYIKKFAIKILEAEFQQIDSRVDFDATHLAQSHIAFTMKVDSLKLSNDSLHDMVLGPDVFNAQQYKDIVFESTDIQNKGAYNYNVLGNLTIKGKTKPVVFETQIIPTAKENQFTFKAHTEIQSHNFAMKSKFGSLTEHVNIFVDGELISK</sequence>
<reference evidence="4" key="1">
    <citation type="submission" date="2016-09" db="EMBL/GenBank/DDBJ databases">
        <authorList>
            <person name="Varghese N."/>
            <person name="Submissions S."/>
        </authorList>
    </citation>
    <scope>NUCLEOTIDE SEQUENCE [LARGE SCALE GENOMIC DNA]</scope>
    <source>
        <strain evidence="4">ANC 4422</strain>
    </source>
</reference>
<dbReference type="InterPro" id="IPR036761">
    <property type="entry name" value="TTHA0802/YceI-like_sf"/>
</dbReference>
<feature type="chain" id="PRO_5017198616" evidence="1">
    <location>
        <begin position="20"/>
        <end position="183"/>
    </location>
</feature>
<dbReference type="EMBL" id="FMYL01000008">
    <property type="protein sequence ID" value="SDC05471.1"/>
    <property type="molecule type" value="Genomic_DNA"/>
</dbReference>
<name>A0A1G6IG72_9GAMM</name>
<keyword evidence="4" id="KW-1185">Reference proteome</keyword>
<dbReference type="PANTHER" id="PTHR34406">
    <property type="entry name" value="PROTEIN YCEI"/>
    <property type="match status" value="1"/>
</dbReference>
<evidence type="ECO:0000256" key="1">
    <source>
        <dbReference type="SAM" id="SignalP"/>
    </source>
</evidence>
<evidence type="ECO:0000259" key="2">
    <source>
        <dbReference type="SMART" id="SM00867"/>
    </source>
</evidence>
<dbReference type="OrthoDB" id="1247465at2"/>
<gene>
    <name evidence="3" type="ORF">SAMN05421733_108112</name>
</gene>
<dbReference type="STRING" id="1219383.SAMN05421733_108112"/>
<dbReference type="PANTHER" id="PTHR34406:SF1">
    <property type="entry name" value="PROTEIN YCEI"/>
    <property type="match status" value="1"/>
</dbReference>
<dbReference type="SMART" id="SM00867">
    <property type="entry name" value="YceI"/>
    <property type="match status" value="1"/>
</dbReference>
<evidence type="ECO:0000313" key="3">
    <source>
        <dbReference type="EMBL" id="SDC05471.1"/>
    </source>
</evidence>
<dbReference type="SUPFAM" id="SSF101874">
    <property type="entry name" value="YceI-like"/>
    <property type="match status" value="1"/>
</dbReference>
<feature type="signal peptide" evidence="1">
    <location>
        <begin position="1"/>
        <end position="19"/>
    </location>
</feature>